<keyword evidence="2" id="KW-0812">Transmembrane</keyword>
<dbReference type="Pfam" id="PF04749">
    <property type="entry name" value="PLAC8"/>
    <property type="match status" value="1"/>
</dbReference>
<organism evidence="3 4">
    <name type="scientific">Lingula anatina</name>
    <name type="common">Brachiopod</name>
    <name type="synonym">Lingula unguis</name>
    <dbReference type="NCBI Taxonomy" id="7574"/>
    <lineage>
        <taxon>Eukaryota</taxon>
        <taxon>Metazoa</taxon>
        <taxon>Spiralia</taxon>
        <taxon>Lophotrochozoa</taxon>
        <taxon>Brachiopoda</taxon>
        <taxon>Linguliformea</taxon>
        <taxon>Lingulata</taxon>
        <taxon>Lingulida</taxon>
        <taxon>Linguloidea</taxon>
        <taxon>Lingulidae</taxon>
        <taxon>Lingula</taxon>
    </lineage>
</organism>
<evidence type="ECO:0000256" key="2">
    <source>
        <dbReference type="SAM" id="Phobius"/>
    </source>
</evidence>
<keyword evidence="2" id="KW-0472">Membrane</keyword>
<reference evidence="4" key="1">
    <citation type="submission" date="2025-08" db="UniProtKB">
        <authorList>
            <consortium name="RefSeq"/>
        </authorList>
    </citation>
    <scope>IDENTIFICATION</scope>
    <source>
        <tissue evidence="4">Gonads</tissue>
    </source>
</reference>
<dbReference type="GeneID" id="106153343"/>
<dbReference type="RefSeq" id="XP_013382687.1">
    <property type="nucleotide sequence ID" value="XM_013527233.1"/>
</dbReference>
<dbReference type="AlphaFoldDB" id="A0A1S3H9K8"/>
<feature type="transmembrane region" description="Helical" evidence="2">
    <location>
        <begin position="36"/>
        <end position="55"/>
    </location>
</feature>
<comment type="similarity">
    <text evidence="1">Belongs to the cornifelin family.</text>
</comment>
<dbReference type="InParanoid" id="A0A1S3H9K8"/>
<gene>
    <name evidence="4" type="primary">LOC106153343</name>
</gene>
<name>A0A1S3H9K8_LINAN</name>
<dbReference type="InterPro" id="IPR006461">
    <property type="entry name" value="PLAC_motif_containing"/>
</dbReference>
<dbReference type="Proteomes" id="UP000085678">
    <property type="component" value="Unplaced"/>
</dbReference>
<keyword evidence="2" id="KW-1133">Transmembrane helix</keyword>
<dbReference type="NCBIfam" id="TIGR01571">
    <property type="entry name" value="A_thal_Cys_rich"/>
    <property type="match status" value="1"/>
</dbReference>
<evidence type="ECO:0000313" key="3">
    <source>
        <dbReference type="Proteomes" id="UP000085678"/>
    </source>
</evidence>
<protein>
    <submittedName>
        <fullName evidence="4">Protein PLANT CADMIUM RESISTANCE 3-like</fullName>
    </submittedName>
</protein>
<evidence type="ECO:0000256" key="1">
    <source>
        <dbReference type="ARBA" id="ARBA00009024"/>
    </source>
</evidence>
<proteinExistence type="inferred from homology"/>
<keyword evidence="3" id="KW-1185">Reference proteome</keyword>
<feature type="transmembrane region" description="Helical" evidence="2">
    <location>
        <begin position="12"/>
        <end position="30"/>
    </location>
</feature>
<dbReference type="OrthoDB" id="1045822at2759"/>
<accession>A0A1S3H9K8</accession>
<dbReference type="KEGG" id="lak:106153343"/>
<dbReference type="STRING" id="7574.A0A1S3H9K8"/>
<dbReference type="PANTHER" id="PTHR15907">
    <property type="entry name" value="DUF614 FAMILY PROTEIN-RELATED"/>
    <property type="match status" value="1"/>
</dbReference>
<sequence>MAEWKQKLFGCFNNFGICIVTYFVPCLTAGKNAEAVGESCGLYGCLSILGPVGIYTRAKIREKIREKQGIEGDFVNDCLMHWFCGLCALVQEAQVGTGVLSLNK</sequence>
<evidence type="ECO:0000313" key="4">
    <source>
        <dbReference type="RefSeq" id="XP_013382687.1"/>
    </source>
</evidence>